<keyword evidence="10" id="KW-1185">Reference proteome</keyword>
<dbReference type="PANTHER" id="PTHR30250">
    <property type="entry name" value="PST FAMILY PREDICTED COLANIC ACID TRANSPORTER"/>
    <property type="match status" value="1"/>
</dbReference>
<evidence type="ECO:0000313" key="10">
    <source>
        <dbReference type="Proteomes" id="UP000244189"/>
    </source>
</evidence>
<dbReference type="GO" id="GO:0005886">
    <property type="term" value="C:plasma membrane"/>
    <property type="evidence" value="ECO:0007669"/>
    <property type="project" value="UniProtKB-SubCell"/>
</dbReference>
<evidence type="ECO:0000256" key="6">
    <source>
        <dbReference type="ARBA" id="ARBA00023136"/>
    </source>
</evidence>
<feature type="transmembrane region" description="Helical" evidence="7">
    <location>
        <begin position="314"/>
        <end position="336"/>
    </location>
</feature>
<evidence type="ECO:0000256" key="3">
    <source>
        <dbReference type="ARBA" id="ARBA00022475"/>
    </source>
</evidence>
<evidence type="ECO:0000256" key="7">
    <source>
        <dbReference type="SAM" id="Phobius"/>
    </source>
</evidence>
<keyword evidence="4 7" id="KW-0812">Transmembrane</keyword>
<evidence type="ECO:0000313" key="8">
    <source>
        <dbReference type="EMBL" id="PTQ58309.1"/>
    </source>
</evidence>
<keyword evidence="3" id="KW-1003">Cell membrane</keyword>
<dbReference type="Proteomes" id="UP000244189">
    <property type="component" value="Unassembled WGS sequence"/>
</dbReference>
<comment type="subcellular location">
    <subcellularLocation>
        <location evidence="1">Cell membrane</location>
        <topology evidence="1">Multi-pass membrane protein</topology>
    </subcellularLocation>
</comment>
<feature type="transmembrane region" description="Helical" evidence="7">
    <location>
        <begin position="280"/>
        <end position="302"/>
    </location>
</feature>
<name>A0A2T5GG51_9SPHN</name>
<evidence type="ECO:0000313" key="11">
    <source>
        <dbReference type="Proteomes" id="UP000326857"/>
    </source>
</evidence>
<dbReference type="InterPro" id="IPR050833">
    <property type="entry name" value="Poly_Biosynth_Transport"/>
</dbReference>
<feature type="transmembrane region" description="Helical" evidence="7">
    <location>
        <begin position="75"/>
        <end position="97"/>
    </location>
</feature>
<dbReference type="EMBL" id="CABVLI010000053">
    <property type="protein sequence ID" value="VVT32529.1"/>
    <property type="molecule type" value="Genomic_DNA"/>
</dbReference>
<feature type="transmembrane region" description="Helical" evidence="7">
    <location>
        <begin position="140"/>
        <end position="163"/>
    </location>
</feature>
<comment type="similarity">
    <text evidence="2">Belongs to the polysaccharide synthase family.</text>
</comment>
<dbReference type="EMBL" id="QAOG01000009">
    <property type="protein sequence ID" value="PTQ58309.1"/>
    <property type="molecule type" value="Genomic_DNA"/>
</dbReference>
<evidence type="ECO:0000256" key="2">
    <source>
        <dbReference type="ARBA" id="ARBA00007430"/>
    </source>
</evidence>
<evidence type="ECO:0000256" key="4">
    <source>
        <dbReference type="ARBA" id="ARBA00022692"/>
    </source>
</evidence>
<feature type="transmembrane region" description="Helical" evidence="7">
    <location>
        <begin position="38"/>
        <end position="63"/>
    </location>
</feature>
<dbReference type="Pfam" id="PF13440">
    <property type="entry name" value="Polysacc_synt_3"/>
    <property type="match status" value="1"/>
</dbReference>
<evidence type="ECO:0000313" key="9">
    <source>
        <dbReference type="EMBL" id="VVT32529.1"/>
    </source>
</evidence>
<keyword evidence="5 7" id="KW-1133">Transmembrane helix</keyword>
<sequence>MSVRRSLAWTFSGQFIAFVVQFGGLIVVSRLLSPREVGIYAIAMAALGLIQVFTTFGIASFIVREAELPTETLEAAFTVNAILIVSLTLLLAGLSFATGPLLGAPQAGSVLRVVALSNLLAIVNFRPSAMLQREMQFKQLSIISLTNIIVQTSATITFALLGASYMSPAYAALVAGVAVTVLTQIFGRHHIGFRVSLAQWRPITTFGLQMMSVSGVAMITGKLSDLLLGRILGVAALGLYGRASNLSGIIFENLYGTVTRVVFVQLSKDYREGGDWRGTYLRSFAMITAFMWPFLIGLAILSRPVIFILYGAQWLPAALPLSALLVAQFFGVAFGMNWELFVLRGETGRQARYEVARLVLGVPIFVIGCLFSILAAALAKIVDALIGLVLYYPHVRRLAQLDRYAIPKVYRDSGILTVMAVLPALVTMIVYDWSPRTPLPVVAGVGILGIALWFGTIIVMRHPLHDEMLIVWRRFRKTRAVV</sequence>
<feature type="transmembrane region" description="Helical" evidence="7">
    <location>
        <begin position="439"/>
        <end position="460"/>
    </location>
</feature>
<feature type="transmembrane region" description="Helical" evidence="7">
    <location>
        <begin position="109"/>
        <end position="128"/>
    </location>
</feature>
<dbReference type="PANTHER" id="PTHR30250:SF10">
    <property type="entry name" value="LIPOPOLYSACCHARIDE BIOSYNTHESIS PROTEIN WZXC"/>
    <property type="match status" value="1"/>
</dbReference>
<feature type="transmembrane region" description="Helical" evidence="7">
    <location>
        <begin position="413"/>
        <end position="433"/>
    </location>
</feature>
<accession>A0A2T5GG51</accession>
<evidence type="ECO:0000256" key="5">
    <source>
        <dbReference type="ARBA" id="ARBA00022989"/>
    </source>
</evidence>
<keyword evidence="6 7" id="KW-0472">Membrane</keyword>
<evidence type="ECO:0000256" key="1">
    <source>
        <dbReference type="ARBA" id="ARBA00004651"/>
    </source>
</evidence>
<gene>
    <name evidence="8" type="ORF">C8J26_3909</name>
    <name evidence="9" type="ORF">SPHINGO391_80012</name>
</gene>
<reference evidence="8 10" key="1">
    <citation type="submission" date="2018-04" db="EMBL/GenBank/DDBJ databases">
        <title>Genomic Encyclopedia of Type Strains, Phase III (KMG-III): the genomes of soil and plant-associated and newly described type strains.</title>
        <authorList>
            <person name="Whitman W."/>
        </authorList>
    </citation>
    <scope>NUCLEOTIDE SEQUENCE [LARGE SCALE GENOMIC DNA]</scope>
    <source>
        <strain evidence="8 10">MA101b</strain>
    </source>
</reference>
<organism evidence="8 10">
    <name type="scientific">Sphingomonas aurantiaca</name>
    <dbReference type="NCBI Taxonomy" id="185949"/>
    <lineage>
        <taxon>Bacteria</taxon>
        <taxon>Pseudomonadati</taxon>
        <taxon>Pseudomonadota</taxon>
        <taxon>Alphaproteobacteria</taxon>
        <taxon>Sphingomonadales</taxon>
        <taxon>Sphingomonadaceae</taxon>
        <taxon>Sphingomonas</taxon>
    </lineage>
</organism>
<dbReference type="Proteomes" id="UP000326857">
    <property type="component" value="Unassembled WGS sequence"/>
</dbReference>
<accession>A0A5E8AN95</accession>
<feature type="transmembrane region" description="Helical" evidence="7">
    <location>
        <begin position="7"/>
        <end position="32"/>
    </location>
</feature>
<dbReference type="RefSeq" id="WP_107959975.1">
    <property type="nucleotide sequence ID" value="NZ_JASPFT010000003.1"/>
</dbReference>
<proteinExistence type="inferred from homology"/>
<feature type="transmembrane region" description="Helical" evidence="7">
    <location>
        <begin position="169"/>
        <end position="187"/>
    </location>
</feature>
<protein>
    <submittedName>
        <fullName evidence="8">O-antigen/teichoic acid export membrane protein</fullName>
    </submittedName>
</protein>
<reference evidence="9 11" key="2">
    <citation type="submission" date="2019-09" db="EMBL/GenBank/DDBJ databases">
        <authorList>
            <person name="Dittami M. S."/>
        </authorList>
    </citation>
    <scope>NUCLEOTIDE SEQUENCE [LARGE SCALE GENOMIC DNA]</scope>
    <source>
        <strain evidence="9">SPHINGO391</strain>
    </source>
</reference>
<dbReference type="AlphaFoldDB" id="A0A2T5GG51"/>
<feature type="transmembrane region" description="Helical" evidence="7">
    <location>
        <begin position="364"/>
        <end position="392"/>
    </location>
</feature>